<dbReference type="GO" id="GO:0106005">
    <property type="term" value="P:RNA 5'-cap (guanine-N7)-methylation"/>
    <property type="evidence" value="ECO:0007669"/>
    <property type="project" value="InterPro"/>
</dbReference>
<sequence>MSKLSTENDGEQLNQVQLEEMFNLRYTDNDVKYMETINKPLAPPPCVRNWYSRPKRIFDFPRGQGNRSHGGRDQGDRGHWRDNRDRREWNRDYHHRDRNYHGNRHRGDRDQDRYGQRRYDDNDRGQRQTNRVHYAGVSQSKSHGGSDSWT</sequence>
<dbReference type="InterPro" id="IPR028271">
    <property type="entry name" value="RAMAC"/>
</dbReference>
<dbReference type="Pfam" id="PF15320">
    <property type="entry name" value="RAM"/>
    <property type="match status" value="1"/>
</dbReference>
<protein>
    <submittedName>
        <fullName evidence="2">Uncharacterized protein</fullName>
    </submittedName>
</protein>
<evidence type="ECO:0000256" key="1">
    <source>
        <dbReference type="SAM" id="MobiDB-lite"/>
    </source>
</evidence>
<dbReference type="Proteomes" id="UP001208570">
    <property type="component" value="Unassembled WGS sequence"/>
</dbReference>
<feature type="region of interest" description="Disordered" evidence="1">
    <location>
        <begin position="57"/>
        <end position="150"/>
    </location>
</feature>
<accession>A0AAD9J255</accession>
<evidence type="ECO:0000313" key="2">
    <source>
        <dbReference type="EMBL" id="KAK2144643.1"/>
    </source>
</evidence>
<dbReference type="GO" id="GO:0031533">
    <property type="term" value="C:mRNA capping enzyme complex"/>
    <property type="evidence" value="ECO:0007669"/>
    <property type="project" value="InterPro"/>
</dbReference>
<reference evidence="2" key="1">
    <citation type="journal article" date="2023" name="Mol. Biol. Evol.">
        <title>Third-Generation Sequencing Reveals the Adaptive Role of the Epigenome in Three Deep-Sea Polychaetes.</title>
        <authorList>
            <person name="Perez M."/>
            <person name="Aroh O."/>
            <person name="Sun Y."/>
            <person name="Lan Y."/>
            <person name="Juniper S.K."/>
            <person name="Young C.R."/>
            <person name="Angers B."/>
            <person name="Qian P.Y."/>
        </authorList>
    </citation>
    <scope>NUCLEOTIDE SEQUENCE</scope>
    <source>
        <strain evidence="2">P08H-3</strain>
    </source>
</reference>
<evidence type="ECO:0000313" key="3">
    <source>
        <dbReference type="Proteomes" id="UP001208570"/>
    </source>
</evidence>
<keyword evidence="3" id="KW-1185">Reference proteome</keyword>
<dbReference type="EMBL" id="JAODUP010000740">
    <property type="protein sequence ID" value="KAK2144643.1"/>
    <property type="molecule type" value="Genomic_DNA"/>
</dbReference>
<feature type="compositionally biased region" description="Basic and acidic residues" evidence="1">
    <location>
        <begin position="105"/>
        <end position="126"/>
    </location>
</feature>
<name>A0AAD9J255_9ANNE</name>
<organism evidence="2 3">
    <name type="scientific">Paralvinella palmiformis</name>
    <dbReference type="NCBI Taxonomy" id="53620"/>
    <lineage>
        <taxon>Eukaryota</taxon>
        <taxon>Metazoa</taxon>
        <taxon>Spiralia</taxon>
        <taxon>Lophotrochozoa</taxon>
        <taxon>Annelida</taxon>
        <taxon>Polychaeta</taxon>
        <taxon>Sedentaria</taxon>
        <taxon>Canalipalpata</taxon>
        <taxon>Terebellida</taxon>
        <taxon>Terebelliformia</taxon>
        <taxon>Alvinellidae</taxon>
        <taxon>Paralvinella</taxon>
    </lineage>
</organism>
<comment type="caution">
    <text evidence="2">The sequence shown here is derived from an EMBL/GenBank/DDBJ whole genome shotgun (WGS) entry which is preliminary data.</text>
</comment>
<dbReference type="GO" id="GO:0003723">
    <property type="term" value="F:RNA binding"/>
    <property type="evidence" value="ECO:0007669"/>
    <property type="project" value="InterPro"/>
</dbReference>
<dbReference type="AlphaFoldDB" id="A0AAD9J255"/>
<gene>
    <name evidence="2" type="ORF">LSH36_740g00003</name>
</gene>
<proteinExistence type="predicted"/>
<feature type="compositionally biased region" description="Basic and acidic residues" evidence="1">
    <location>
        <begin position="70"/>
        <end position="95"/>
    </location>
</feature>
<feature type="compositionally biased region" description="Polar residues" evidence="1">
    <location>
        <begin position="137"/>
        <end position="150"/>
    </location>
</feature>